<evidence type="ECO:0000313" key="1">
    <source>
        <dbReference type="EMBL" id="TNV84365.1"/>
    </source>
</evidence>
<organism evidence="1 2">
    <name type="scientific">Halteria grandinella</name>
    <dbReference type="NCBI Taxonomy" id="5974"/>
    <lineage>
        <taxon>Eukaryota</taxon>
        <taxon>Sar</taxon>
        <taxon>Alveolata</taxon>
        <taxon>Ciliophora</taxon>
        <taxon>Intramacronucleata</taxon>
        <taxon>Spirotrichea</taxon>
        <taxon>Stichotrichia</taxon>
        <taxon>Sporadotrichida</taxon>
        <taxon>Halteriidae</taxon>
        <taxon>Halteria</taxon>
    </lineage>
</organism>
<comment type="caution">
    <text evidence="1">The sequence shown here is derived from an EMBL/GenBank/DDBJ whole genome shotgun (WGS) entry which is preliminary data.</text>
</comment>
<protein>
    <submittedName>
        <fullName evidence="1">Uncharacterized protein</fullName>
    </submittedName>
</protein>
<dbReference type="EMBL" id="RRYP01002854">
    <property type="protein sequence ID" value="TNV84365.1"/>
    <property type="molecule type" value="Genomic_DNA"/>
</dbReference>
<sequence>MMIDCRVSAENLDFKANTQRILFLQSSPIPSQLAKLIGRHLRMCQRSQSLSSGLLALTWQAFQIQLYSVCQILATKDPMQKNVYIIPNNQPTTKQLEIS</sequence>
<dbReference type="Proteomes" id="UP000785679">
    <property type="component" value="Unassembled WGS sequence"/>
</dbReference>
<keyword evidence="2" id="KW-1185">Reference proteome</keyword>
<dbReference type="AlphaFoldDB" id="A0A8J8T7B1"/>
<reference evidence="1" key="1">
    <citation type="submission" date="2019-06" db="EMBL/GenBank/DDBJ databases">
        <authorList>
            <person name="Zheng W."/>
        </authorList>
    </citation>
    <scope>NUCLEOTIDE SEQUENCE</scope>
    <source>
        <strain evidence="1">QDHG01</strain>
    </source>
</reference>
<name>A0A8J8T7B1_HALGN</name>
<gene>
    <name evidence="1" type="ORF">FGO68_gene3023</name>
</gene>
<accession>A0A8J8T7B1</accession>
<evidence type="ECO:0000313" key="2">
    <source>
        <dbReference type="Proteomes" id="UP000785679"/>
    </source>
</evidence>
<proteinExistence type="predicted"/>